<organism evidence="2 3">
    <name type="scientific">Flavobacterium gossypii</name>
    <dbReference type="NCBI Taxonomy" id="1646119"/>
    <lineage>
        <taxon>Bacteria</taxon>
        <taxon>Pseudomonadati</taxon>
        <taxon>Bacteroidota</taxon>
        <taxon>Flavobacteriia</taxon>
        <taxon>Flavobacteriales</taxon>
        <taxon>Flavobacteriaceae</taxon>
        <taxon>Flavobacterium</taxon>
    </lineage>
</organism>
<proteinExistence type="predicted"/>
<dbReference type="PROSITE" id="PS51257">
    <property type="entry name" value="PROKAR_LIPOPROTEIN"/>
    <property type="match status" value="1"/>
</dbReference>
<gene>
    <name evidence="2" type="ORF">GGR22_002148</name>
</gene>
<evidence type="ECO:0000313" key="3">
    <source>
        <dbReference type="Proteomes" id="UP000555003"/>
    </source>
</evidence>
<reference evidence="2 3" key="1">
    <citation type="submission" date="2020-08" db="EMBL/GenBank/DDBJ databases">
        <title>Genomic Encyclopedia of Type Strains, Phase IV (KMG-IV): sequencing the most valuable type-strain genomes for metagenomic binning, comparative biology and taxonomic classification.</title>
        <authorList>
            <person name="Goeker M."/>
        </authorList>
    </citation>
    <scope>NUCLEOTIDE SEQUENCE [LARGE SCALE GENOMIC DNA]</scope>
    <source>
        <strain evidence="2 3">DSM 100397</strain>
    </source>
</reference>
<keyword evidence="3" id="KW-1185">Reference proteome</keyword>
<name>A0ABR6DQL5_9FLAO</name>
<dbReference type="RefSeq" id="WP_147406615.1">
    <property type="nucleotide sequence ID" value="NZ_JACJIS010000002.1"/>
</dbReference>
<protein>
    <submittedName>
        <fullName evidence="2">Uncharacterized protein</fullName>
    </submittedName>
</protein>
<evidence type="ECO:0000313" key="2">
    <source>
        <dbReference type="EMBL" id="MBA9073981.1"/>
    </source>
</evidence>
<dbReference type="Proteomes" id="UP000555003">
    <property type="component" value="Unassembled WGS sequence"/>
</dbReference>
<dbReference type="EMBL" id="JACJIS010000002">
    <property type="protein sequence ID" value="MBA9073981.1"/>
    <property type="molecule type" value="Genomic_DNA"/>
</dbReference>
<feature type="chain" id="PRO_5046973149" evidence="1">
    <location>
        <begin position="21"/>
        <end position="140"/>
    </location>
</feature>
<keyword evidence="1" id="KW-0732">Signal</keyword>
<sequence length="140" mass="16246">MKKTTFLLFILCLVTLTSCRITKTITMINAKAMATETETEFIKNKISSISFLELSEDQEVAAISIWKEEKTQLGRINLGKNSEIAPIIFKSENNFRSILTPEQLKTYKGFRDDSTILKYFMSDRSMKEIKRIYEIDEEIL</sequence>
<evidence type="ECO:0000256" key="1">
    <source>
        <dbReference type="SAM" id="SignalP"/>
    </source>
</evidence>
<accession>A0ABR6DQL5</accession>
<comment type="caution">
    <text evidence="2">The sequence shown here is derived from an EMBL/GenBank/DDBJ whole genome shotgun (WGS) entry which is preliminary data.</text>
</comment>
<feature type="signal peptide" evidence="1">
    <location>
        <begin position="1"/>
        <end position="20"/>
    </location>
</feature>